<evidence type="ECO:0000259" key="15">
    <source>
        <dbReference type="SMART" id="SM01350"/>
    </source>
</evidence>
<keyword evidence="7 14" id="KW-0311">Gluconate utilization</keyword>
<comment type="subunit">
    <text evidence="4 10">Homodimer.</text>
</comment>
<evidence type="ECO:0000256" key="10">
    <source>
        <dbReference type="PIRNR" id="PIRNR000109"/>
    </source>
</evidence>
<dbReference type="PROSITE" id="PS00461">
    <property type="entry name" value="6PGD"/>
    <property type="match status" value="1"/>
</dbReference>
<evidence type="ECO:0000256" key="4">
    <source>
        <dbReference type="ARBA" id="ARBA00011738"/>
    </source>
</evidence>
<dbReference type="FunFam" id="1.10.1040.10:FF:000002">
    <property type="entry name" value="6-phosphogluconate dehydrogenase, decarboxylating"/>
    <property type="match status" value="1"/>
</dbReference>
<dbReference type="Pfam" id="PF00393">
    <property type="entry name" value="6PGD"/>
    <property type="match status" value="1"/>
</dbReference>
<dbReference type="Gene3D" id="1.20.5.320">
    <property type="entry name" value="6-Phosphogluconate Dehydrogenase, domain 3"/>
    <property type="match status" value="1"/>
</dbReference>
<dbReference type="PIRSF" id="PIRSF000109">
    <property type="entry name" value="6PGD"/>
    <property type="match status" value="1"/>
</dbReference>
<sequence length="489" mass="53756">MATGDIGLIGLAVMGQNLILNMNDKGFTVVAYNRTTSKVEHFLQNEAKGTKIQGAFSIQELCAKLKKPRKIVLLVKAGQAVDDFIQQLLPHLEKGDIIIDGGNSHYPDSIRRTKELESKGFLFVGSGVSGGEEGARYGPSLMPGGSTAAWPAIKPIFQAAAAQYHGEPCCDWVGETGSGHYVKMVHNGIEYGDMQLIAEAYDILKRGLDLHEDEIANIFEKWNKGVLDSFLIEITTNILRFKDDDSQPMVTKILDQAGQKGTGKWTAIAALEAGTPVTLIGEAVFARCLSAIKGERIRASKTISGPQKEQFKGDKQQFIDDLEQALYASKIISYTQGFMLMRETAKELKWNLNYAGIARMWRGGCIIKSVFLNDIAKAYEKNINIESLLFDDFFIKAIQNAQPGWRRVIAQAVLYGIPTPAFSTALAFFDGYRSEVVPANILQAQRDYFGAHTFKVLPGKENAKLKAGEDIHINWTGRGGNVSSSSYLA</sequence>
<evidence type="ECO:0000313" key="16">
    <source>
        <dbReference type="EMBL" id="TDL28533.1"/>
    </source>
</evidence>
<comment type="catalytic activity">
    <reaction evidence="9 10 14">
        <text>6-phospho-D-gluconate + NADP(+) = D-ribulose 5-phosphate + CO2 + NADPH</text>
        <dbReference type="Rhea" id="RHEA:10116"/>
        <dbReference type="ChEBI" id="CHEBI:16526"/>
        <dbReference type="ChEBI" id="CHEBI:57783"/>
        <dbReference type="ChEBI" id="CHEBI:58121"/>
        <dbReference type="ChEBI" id="CHEBI:58349"/>
        <dbReference type="ChEBI" id="CHEBI:58759"/>
        <dbReference type="EC" id="1.1.1.44"/>
    </reaction>
</comment>
<feature type="active site" description="Proton acceptor" evidence="11">
    <location>
        <position position="183"/>
    </location>
</feature>
<feature type="binding site" evidence="12">
    <location>
        <position position="446"/>
    </location>
    <ligand>
        <name>substrate</name>
        <note>ligand shared between dimeric partners</note>
    </ligand>
</feature>
<dbReference type="FunFam" id="1.20.5.320:FF:000002">
    <property type="entry name" value="6-phosphogluconate dehydrogenase, decarboxylating"/>
    <property type="match status" value="1"/>
</dbReference>
<comment type="function">
    <text evidence="1 10">Catalyzes the oxidative decarboxylation of 6-phosphogluconate to ribulose 5-phosphate and CO(2), with concomitant reduction of NADP to NADPH.</text>
</comment>
<protein>
    <recommendedName>
        <fullName evidence="10 14">6-phosphogluconate dehydrogenase, decarboxylating</fullName>
        <ecNumber evidence="10 14">1.1.1.44</ecNumber>
    </recommendedName>
</protein>
<feature type="binding site" description="in other chain" evidence="12">
    <location>
        <begin position="186"/>
        <end position="187"/>
    </location>
    <ligand>
        <name>substrate</name>
        <note>ligand shared between dimeric partners</note>
    </ligand>
</feature>
<evidence type="ECO:0000256" key="6">
    <source>
        <dbReference type="ARBA" id="ARBA00023002"/>
    </source>
</evidence>
<dbReference type="GO" id="GO:0004616">
    <property type="term" value="F:phosphogluconate dehydrogenase (decarboxylating) activity"/>
    <property type="evidence" value="ECO:0007669"/>
    <property type="project" value="UniProtKB-EC"/>
</dbReference>
<dbReference type="AlphaFoldDB" id="A0A4Y7QLL9"/>
<dbReference type="InterPro" id="IPR006114">
    <property type="entry name" value="6PGDH_C"/>
</dbReference>
<evidence type="ECO:0000313" key="17">
    <source>
        <dbReference type="Proteomes" id="UP000294933"/>
    </source>
</evidence>
<feature type="binding site" evidence="12">
    <location>
        <position position="452"/>
    </location>
    <ligand>
        <name>substrate</name>
        <note>ligand shared between dimeric partners</note>
    </ligand>
</feature>
<comment type="similarity">
    <text evidence="3 10 14">Belongs to the 6-phosphogluconate dehydrogenase family.</text>
</comment>
<dbReference type="VEuPathDB" id="FungiDB:BD410DRAFT_811635"/>
<dbReference type="InterPro" id="IPR006183">
    <property type="entry name" value="Pgluconate_DH"/>
</dbReference>
<dbReference type="SUPFAM" id="SSF48179">
    <property type="entry name" value="6-phosphogluconate dehydrogenase C-terminal domain-like"/>
    <property type="match status" value="1"/>
</dbReference>
<evidence type="ECO:0000256" key="5">
    <source>
        <dbReference type="ARBA" id="ARBA00022857"/>
    </source>
</evidence>
<feature type="binding site" description="in other chain" evidence="12">
    <location>
        <position position="191"/>
    </location>
    <ligand>
        <name>substrate</name>
        <note>ligand shared between dimeric partners</note>
    </ligand>
</feature>
<evidence type="ECO:0000256" key="14">
    <source>
        <dbReference type="RuleBase" id="RU000485"/>
    </source>
</evidence>
<dbReference type="SUPFAM" id="SSF51735">
    <property type="entry name" value="NAD(P)-binding Rossmann-fold domains"/>
    <property type="match status" value="1"/>
</dbReference>
<evidence type="ECO:0000256" key="1">
    <source>
        <dbReference type="ARBA" id="ARBA00002526"/>
    </source>
</evidence>
<keyword evidence="17" id="KW-1185">Reference proteome</keyword>
<dbReference type="SMART" id="SM01350">
    <property type="entry name" value="6PGD"/>
    <property type="match status" value="1"/>
</dbReference>
<feature type="binding site" evidence="13">
    <location>
        <begin position="75"/>
        <end position="77"/>
    </location>
    <ligand>
        <name>NADP(+)</name>
        <dbReference type="ChEBI" id="CHEBI:58349"/>
    </ligand>
</feature>
<evidence type="ECO:0000256" key="11">
    <source>
        <dbReference type="PIRSR" id="PIRSR000109-1"/>
    </source>
</evidence>
<dbReference type="EC" id="1.1.1.44" evidence="10 14"/>
<evidence type="ECO:0000256" key="13">
    <source>
        <dbReference type="PIRSR" id="PIRSR000109-3"/>
    </source>
</evidence>
<evidence type="ECO:0000256" key="2">
    <source>
        <dbReference type="ARBA" id="ARBA00004874"/>
    </source>
</evidence>
<feature type="binding site" description="in other chain" evidence="12">
    <location>
        <begin position="129"/>
        <end position="131"/>
    </location>
    <ligand>
        <name>substrate</name>
        <note>ligand shared between dimeric partners</note>
    </ligand>
</feature>
<dbReference type="PRINTS" id="PR00076">
    <property type="entry name" value="6PGDHDRGNASE"/>
</dbReference>
<dbReference type="Gene3D" id="3.40.50.720">
    <property type="entry name" value="NAD(P)-binding Rossmann-like Domain"/>
    <property type="match status" value="1"/>
</dbReference>
<evidence type="ECO:0000256" key="7">
    <source>
        <dbReference type="ARBA" id="ARBA00023064"/>
    </source>
</evidence>
<dbReference type="EMBL" id="ML170157">
    <property type="protein sequence ID" value="TDL28533.1"/>
    <property type="molecule type" value="Genomic_DNA"/>
</dbReference>
<evidence type="ECO:0000256" key="3">
    <source>
        <dbReference type="ARBA" id="ARBA00008419"/>
    </source>
</evidence>
<feature type="binding site" description="in other chain" evidence="12">
    <location>
        <position position="260"/>
    </location>
    <ligand>
        <name>substrate</name>
        <note>ligand shared between dimeric partners</note>
    </ligand>
</feature>
<feature type="binding site" evidence="13">
    <location>
        <position position="103"/>
    </location>
    <ligand>
        <name>NADP(+)</name>
        <dbReference type="ChEBI" id="CHEBI:58349"/>
    </ligand>
</feature>
<dbReference type="PANTHER" id="PTHR11811">
    <property type="entry name" value="6-PHOSPHOGLUCONATE DEHYDROGENASE"/>
    <property type="match status" value="1"/>
</dbReference>
<name>A0A4Y7QLL9_9AGAM</name>
<reference evidence="16 17" key="1">
    <citation type="submission" date="2018-06" db="EMBL/GenBank/DDBJ databases">
        <title>A transcriptomic atlas of mushroom development highlights an independent origin of complex multicellularity.</title>
        <authorList>
            <consortium name="DOE Joint Genome Institute"/>
            <person name="Krizsan K."/>
            <person name="Almasi E."/>
            <person name="Merenyi Z."/>
            <person name="Sahu N."/>
            <person name="Viragh M."/>
            <person name="Koszo T."/>
            <person name="Mondo S."/>
            <person name="Kiss B."/>
            <person name="Balint B."/>
            <person name="Kues U."/>
            <person name="Barry K."/>
            <person name="Hegedus J.C."/>
            <person name="Henrissat B."/>
            <person name="Johnson J."/>
            <person name="Lipzen A."/>
            <person name="Ohm R."/>
            <person name="Nagy I."/>
            <person name="Pangilinan J."/>
            <person name="Yan J."/>
            <person name="Xiong Y."/>
            <person name="Grigoriev I.V."/>
            <person name="Hibbett D.S."/>
            <person name="Nagy L.G."/>
        </authorList>
    </citation>
    <scope>NUCLEOTIDE SEQUENCE [LARGE SCALE GENOMIC DNA]</scope>
    <source>
        <strain evidence="16 17">SZMC22713</strain>
    </source>
</reference>
<comment type="pathway">
    <text evidence="2 10 14">Carbohydrate degradation; pentose phosphate pathway; D-ribulose 5-phosphate from D-glucose 6-phosphate (oxidative stage): step 3/3.</text>
</comment>
<gene>
    <name evidence="16" type="ORF">BD410DRAFT_811635</name>
</gene>
<dbReference type="GO" id="GO:0009051">
    <property type="term" value="P:pentose-phosphate shunt, oxidative branch"/>
    <property type="evidence" value="ECO:0007669"/>
    <property type="project" value="UniProtKB-ARBA"/>
</dbReference>
<dbReference type="GO" id="GO:0050661">
    <property type="term" value="F:NADP binding"/>
    <property type="evidence" value="ECO:0007669"/>
    <property type="project" value="InterPro"/>
</dbReference>
<proteinExistence type="inferred from homology"/>
<feature type="binding site" description="in other chain" evidence="12">
    <location>
        <position position="287"/>
    </location>
    <ligand>
        <name>substrate</name>
        <note>ligand shared between dimeric partners</note>
    </ligand>
</feature>
<keyword evidence="6 10" id="KW-0560">Oxidoreductase</keyword>
<evidence type="ECO:0000256" key="12">
    <source>
        <dbReference type="PIRSR" id="PIRSR000109-2"/>
    </source>
</evidence>
<dbReference type="Proteomes" id="UP000294933">
    <property type="component" value="Unassembled WGS sequence"/>
</dbReference>
<keyword evidence="8 10" id="KW-0570">Pentose shunt</keyword>
<dbReference type="GO" id="GO:0019521">
    <property type="term" value="P:D-gluconate metabolic process"/>
    <property type="evidence" value="ECO:0007669"/>
    <property type="project" value="UniProtKB-KW"/>
</dbReference>
<organism evidence="16 17">
    <name type="scientific">Rickenella mellea</name>
    <dbReference type="NCBI Taxonomy" id="50990"/>
    <lineage>
        <taxon>Eukaryota</taxon>
        <taxon>Fungi</taxon>
        <taxon>Dikarya</taxon>
        <taxon>Basidiomycota</taxon>
        <taxon>Agaricomycotina</taxon>
        <taxon>Agaricomycetes</taxon>
        <taxon>Hymenochaetales</taxon>
        <taxon>Rickenellaceae</taxon>
        <taxon>Rickenella</taxon>
    </lineage>
</organism>
<dbReference type="NCBIfam" id="NF006765">
    <property type="entry name" value="PRK09287.1"/>
    <property type="match status" value="1"/>
</dbReference>
<feature type="active site" description="Proton donor" evidence="11">
    <location>
        <position position="190"/>
    </location>
</feature>
<feature type="domain" description="6-phosphogluconate dehydrogenase C-terminal" evidence="15">
    <location>
        <begin position="179"/>
        <end position="476"/>
    </location>
</feature>
<dbReference type="Pfam" id="PF03446">
    <property type="entry name" value="NAD_binding_2"/>
    <property type="match status" value="1"/>
</dbReference>
<dbReference type="Gene3D" id="1.10.1040.10">
    <property type="entry name" value="N-(1-d-carboxylethyl)-l-norvaline Dehydrogenase, domain 2"/>
    <property type="match status" value="1"/>
</dbReference>
<dbReference type="InterPro" id="IPR013328">
    <property type="entry name" value="6PGD_dom2"/>
</dbReference>
<dbReference type="UniPathway" id="UPA00115">
    <property type="reaction ID" value="UER00410"/>
</dbReference>
<feature type="binding site" description="in other chain" evidence="12">
    <location>
        <position position="103"/>
    </location>
    <ligand>
        <name>substrate</name>
        <note>ligand shared between dimeric partners</note>
    </ligand>
</feature>
<dbReference type="InterPro" id="IPR036291">
    <property type="entry name" value="NAD(P)-bd_dom_sf"/>
</dbReference>
<dbReference type="OrthoDB" id="434986at2759"/>
<evidence type="ECO:0000256" key="8">
    <source>
        <dbReference type="ARBA" id="ARBA00023126"/>
    </source>
</evidence>
<feature type="binding site" evidence="13">
    <location>
        <begin position="10"/>
        <end position="15"/>
    </location>
    <ligand>
        <name>NADP(+)</name>
        <dbReference type="ChEBI" id="CHEBI:58349"/>
    </ligand>
</feature>
<dbReference type="InterPro" id="IPR006113">
    <property type="entry name" value="6PGDH_Gnd/GntZ"/>
</dbReference>
<accession>A0A4Y7QLL9</accession>
<dbReference type="NCBIfam" id="TIGR00873">
    <property type="entry name" value="gnd"/>
    <property type="match status" value="1"/>
</dbReference>
<evidence type="ECO:0000256" key="9">
    <source>
        <dbReference type="ARBA" id="ARBA00048640"/>
    </source>
</evidence>
<dbReference type="InterPro" id="IPR006115">
    <property type="entry name" value="6PGDH_NADP-bd"/>
</dbReference>
<feature type="binding site" evidence="13">
    <location>
        <begin position="33"/>
        <end position="35"/>
    </location>
    <ligand>
        <name>NADP(+)</name>
        <dbReference type="ChEBI" id="CHEBI:58349"/>
    </ligand>
</feature>
<dbReference type="FunFam" id="3.40.50.720:FF:000007">
    <property type="entry name" value="6-phosphogluconate dehydrogenase, decarboxylating"/>
    <property type="match status" value="1"/>
</dbReference>
<dbReference type="InterPro" id="IPR008927">
    <property type="entry name" value="6-PGluconate_DH-like_C_sf"/>
</dbReference>
<dbReference type="STRING" id="50990.A0A4Y7QLL9"/>
<dbReference type="InterPro" id="IPR006184">
    <property type="entry name" value="6PGdom_BS"/>
</dbReference>
<keyword evidence="5 10" id="KW-0521">NADP</keyword>